<keyword evidence="4" id="KW-0804">Transcription</keyword>
<keyword evidence="3" id="KW-0238">DNA-binding</keyword>
<evidence type="ECO:0000313" key="6">
    <source>
        <dbReference type="EMBL" id="GGF20247.1"/>
    </source>
</evidence>
<evidence type="ECO:0000259" key="5">
    <source>
        <dbReference type="PROSITE" id="PS50931"/>
    </source>
</evidence>
<proteinExistence type="inferred from homology"/>
<dbReference type="PROSITE" id="PS50931">
    <property type="entry name" value="HTH_LYSR"/>
    <property type="match status" value="1"/>
</dbReference>
<evidence type="ECO:0000256" key="3">
    <source>
        <dbReference type="ARBA" id="ARBA00023125"/>
    </source>
</evidence>
<feature type="domain" description="HTH lysR-type" evidence="5">
    <location>
        <begin position="11"/>
        <end position="68"/>
    </location>
</feature>
<dbReference type="Pfam" id="PF00126">
    <property type="entry name" value="HTH_1"/>
    <property type="match status" value="1"/>
</dbReference>
<dbReference type="InterPro" id="IPR000847">
    <property type="entry name" value="LysR_HTH_N"/>
</dbReference>
<dbReference type="Proteomes" id="UP000655016">
    <property type="component" value="Unassembled WGS sequence"/>
</dbReference>
<dbReference type="PANTHER" id="PTHR30126:SF40">
    <property type="entry name" value="HTH-TYPE TRANSCRIPTIONAL REGULATOR GLTR"/>
    <property type="match status" value="1"/>
</dbReference>
<accession>A0ABQ1ULI2</accession>
<dbReference type="SUPFAM" id="SSF46785">
    <property type="entry name" value="Winged helix' DNA-binding domain"/>
    <property type="match status" value="1"/>
</dbReference>
<evidence type="ECO:0000313" key="7">
    <source>
        <dbReference type="Proteomes" id="UP000655016"/>
    </source>
</evidence>
<dbReference type="PANTHER" id="PTHR30126">
    <property type="entry name" value="HTH-TYPE TRANSCRIPTIONAL REGULATOR"/>
    <property type="match status" value="1"/>
</dbReference>
<sequence length="308" mass="35593">MFVISKFIAMVNLEWYRTFKAVYKNGNFSIAAKELFMSQPAVSQQISMLEAHVGNKLFIRKSKGVEPTEYAKLLNNLIIDALDRLENVENTFRAKAEDATRLISVGISKHLFSSVGNALIAKFDLIDFTFADDDTLFSLVDSKKLDFAIVSKKYDTFDTIQETVAKIKLVLVGPTNLDITEFRQKLKSDNFTEAEQWLNEQKWYSHDARIPHIKLFWLYAFHKKRPSMVPNYIIPSEYEMLEMLSKNSGVAVTWNCNVRKFIQQNKLQLVWNSFHVPEEYVYLLAAKNNNLKTFFDTIANEVRIALST</sequence>
<dbReference type="InterPro" id="IPR036390">
    <property type="entry name" value="WH_DNA-bd_sf"/>
</dbReference>
<dbReference type="RefSeq" id="WP_229684363.1">
    <property type="nucleotide sequence ID" value="NZ_BMKP01000007.1"/>
</dbReference>
<dbReference type="SUPFAM" id="SSF53850">
    <property type="entry name" value="Periplasmic binding protein-like II"/>
    <property type="match status" value="1"/>
</dbReference>
<comment type="similarity">
    <text evidence="1">Belongs to the LysR transcriptional regulatory family.</text>
</comment>
<keyword evidence="7" id="KW-1185">Reference proteome</keyword>
<dbReference type="EMBL" id="BMKP01000007">
    <property type="protein sequence ID" value="GGF20247.1"/>
    <property type="molecule type" value="Genomic_DNA"/>
</dbReference>
<evidence type="ECO:0000256" key="4">
    <source>
        <dbReference type="ARBA" id="ARBA00023163"/>
    </source>
</evidence>
<dbReference type="PRINTS" id="PR00039">
    <property type="entry name" value="HTHLYSR"/>
</dbReference>
<gene>
    <name evidence="6" type="ORF">GCM10011518_31940</name>
</gene>
<organism evidence="6 7">
    <name type="scientific">Flavobacterium limi</name>
    <dbReference type="NCBI Taxonomy" id="2045105"/>
    <lineage>
        <taxon>Bacteria</taxon>
        <taxon>Pseudomonadati</taxon>
        <taxon>Bacteroidota</taxon>
        <taxon>Flavobacteriia</taxon>
        <taxon>Flavobacteriales</taxon>
        <taxon>Flavobacteriaceae</taxon>
        <taxon>Flavobacterium</taxon>
    </lineage>
</organism>
<keyword evidence="2" id="KW-0805">Transcription regulation</keyword>
<dbReference type="InterPro" id="IPR036388">
    <property type="entry name" value="WH-like_DNA-bd_sf"/>
</dbReference>
<evidence type="ECO:0000256" key="2">
    <source>
        <dbReference type="ARBA" id="ARBA00023015"/>
    </source>
</evidence>
<name>A0ABQ1ULI2_9FLAO</name>
<dbReference type="Gene3D" id="1.10.10.10">
    <property type="entry name" value="Winged helix-like DNA-binding domain superfamily/Winged helix DNA-binding domain"/>
    <property type="match status" value="1"/>
</dbReference>
<protein>
    <submittedName>
        <fullName evidence="6">LysR family transcriptional regulator</fullName>
    </submittedName>
</protein>
<evidence type="ECO:0000256" key="1">
    <source>
        <dbReference type="ARBA" id="ARBA00009437"/>
    </source>
</evidence>
<comment type="caution">
    <text evidence="6">The sequence shown here is derived from an EMBL/GenBank/DDBJ whole genome shotgun (WGS) entry which is preliminary data.</text>
</comment>
<reference evidence="7" key="1">
    <citation type="journal article" date="2019" name="Int. J. Syst. Evol. Microbiol.">
        <title>The Global Catalogue of Microorganisms (GCM) 10K type strain sequencing project: providing services to taxonomists for standard genome sequencing and annotation.</title>
        <authorList>
            <consortium name="The Broad Institute Genomics Platform"/>
            <consortium name="The Broad Institute Genome Sequencing Center for Infectious Disease"/>
            <person name="Wu L."/>
            <person name="Ma J."/>
        </authorList>
    </citation>
    <scope>NUCLEOTIDE SEQUENCE [LARGE SCALE GENOMIC DNA]</scope>
    <source>
        <strain evidence="7">CGMCC 1.16060</strain>
    </source>
</reference>